<reference evidence="2 3" key="1">
    <citation type="journal article" date="2014" name="Mol. Plant Microbe Interact.">
        <title>The complete genome sequence of Candidatus Liberibacter americanus, associated with citrus Huanglongbing.</title>
        <authorList>
            <person name="Wulff N.A."/>
            <person name="Zhang S."/>
            <person name="Setubal J.C."/>
            <person name="Almeida N.F."/>
            <person name="Martins E.C."/>
            <person name="Harakava R."/>
            <person name="Kumar D."/>
            <person name="Rangel L.T."/>
            <person name="Foissac X."/>
            <person name="Bove J."/>
            <person name="Gabriel D.W."/>
        </authorList>
    </citation>
    <scope>NUCLEOTIDE SEQUENCE [LARGE SCALE GENOMIC DNA]</scope>
    <source>
        <strain evidence="2 3">Sao Paulo</strain>
    </source>
</reference>
<dbReference type="InterPro" id="IPR036397">
    <property type="entry name" value="RNaseH_sf"/>
</dbReference>
<evidence type="ECO:0000259" key="1">
    <source>
        <dbReference type="Pfam" id="PF13358"/>
    </source>
</evidence>
<dbReference type="Pfam" id="PF13358">
    <property type="entry name" value="DDE_3"/>
    <property type="match status" value="1"/>
</dbReference>
<dbReference type="EMBL" id="CP006604">
    <property type="protein sequence ID" value="AHA27979.1"/>
    <property type="molecule type" value="Genomic_DNA"/>
</dbReference>
<evidence type="ECO:0000313" key="2">
    <source>
        <dbReference type="EMBL" id="AHA27979.1"/>
    </source>
</evidence>
<organism evidence="2 3">
    <name type="scientific">Candidatus Liberibacter americanus str. Sao Paulo</name>
    <dbReference type="NCBI Taxonomy" id="1261131"/>
    <lineage>
        <taxon>Bacteria</taxon>
        <taxon>Pseudomonadati</taxon>
        <taxon>Pseudomonadota</taxon>
        <taxon>Alphaproteobacteria</taxon>
        <taxon>Hyphomicrobiales</taxon>
        <taxon>Rhizobiaceae</taxon>
        <taxon>Liberibacter</taxon>
    </lineage>
</organism>
<dbReference type="eggNOG" id="COG3335">
    <property type="taxonomic scope" value="Bacteria"/>
</dbReference>
<name>U6B4I3_9HYPH</name>
<dbReference type="Proteomes" id="UP000017862">
    <property type="component" value="Chromosome"/>
</dbReference>
<accession>U6B4I3</accession>
<dbReference type="STRING" id="1261131.lam_633"/>
<dbReference type="KEGG" id="lar:lam_633"/>
<dbReference type="AlphaFoldDB" id="U6B4I3"/>
<gene>
    <name evidence="2" type="ORF">lam_633</name>
</gene>
<keyword evidence="3" id="KW-1185">Reference proteome</keyword>
<proteinExistence type="predicted"/>
<protein>
    <submittedName>
        <fullName evidence="2">Transposase</fullName>
    </submittedName>
</protein>
<sequence>MDNVSFHKRDDILHALEKAGHQVEFLPPYSPDLNNIEHKWEQAKRKKGE</sequence>
<evidence type="ECO:0000313" key="3">
    <source>
        <dbReference type="Proteomes" id="UP000017862"/>
    </source>
</evidence>
<dbReference type="InterPro" id="IPR038717">
    <property type="entry name" value="Tc1-like_DDE_dom"/>
</dbReference>
<dbReference type="GO" id="GO:0003676">
    <property type="term" value="F:nucleic acid binding"/>
    <property type="evidence" value="ECO:0007669"/>
    <property type="project" value="InterPro"/>
</dbReference>
<dbReference type="Gene3D" id="3.30.420.10">
    <property type="entry name" value="Ribonuclease H-like superfamily/Ribonuclease H"/>
    <property type="match status" value="1"/>
</dbReference>
<dbReference type="HOGENOM" id="CLU_056788_14_6_5"/>
<dbReference type="PATRIC" id="fig|1261131.3.peg.602"/>
<feature type="domain" description="Tc1-like transposase DDE" evidence="1">
    <location>
        <begin position="1"/>
        <end position="46"/>
    </location>
</feature>